<organism evidence="2 3">
    <name type="scientific">Micromonospora cathayae</name>
    <dbReference type="NCBI Taxonomy" id="3028804"/>
    <lineage>
        <taxon>Bacteria</taxon>
        <taxon>Bacillati</taxon>
        <taxon>Actinomycetota</taxon>
        <taxon>Actinomycetes</taxon>
        <taxon>Micromonosporales</taxon>
        <taxon>Micromonosporaceae</taxon>
        <taxon>Micromonospora</taxon>
    </lineage>
</organism>
<evidence type="ECO:0000313" key="2">
    <source>
        <dbReference type="EMBL" id="WDZ87214.1"/>
    </source>
</evidence>
<accession>A0ABY7ZVZ0</accession>
<name>A0ABY7ZVZ0_9ACTN</name>
<evidence type="ECO:0000256" key="1">
    <source>
        <dbReference type="SAM" id="MobiDB-lite"/>
    </source>
</evidence>
<sequence>MRPALTPDPAGTPAFTSRQGATHPTTNHTNEGDLMSTTTREQERAERLQALLAERYGPYADTARERPDTPAQVLHLARARQRDRKEAA</sequence>
<protein>
    <submittedName>
        <fullName evidence="2">Uncharacterized protein</fullName>
    </submittedName>
</protein>
<feature type="compositionally biased region" description="Polar residues" evidence="1">
    <location>
        <begin position="14"/>
        <end position="39"/>
    </location>
</feature>
<dbReference type="EMBL" id="CP118615">
    <property type="protein sequence ID" value="WDZ87214.1"/>
    <property type="molecule type" value="Genomic_DNA"/>
</dbReference>
<dbReference type="RefSeq" id="WP_275034134.1">
    <property type="nucleotide sequence ID" value="NZ_CP118615.1"/>
</dbReference>
<gene>
    <name evidence="2" type="ORF">PVK37_12800</name>
</gene>
<reference evidence="2 3" key="1">
    <citation type="submission" date="2023-02" db="EMBL/GenBank/DDBJ databases">
        <authorList>
            <person name="Mo P."/>
        </authorList>
    </citation>
    <scope>NUCLEOTIDE SEQUENCE [LARGE SCALE GENOMIC DNA]</scope>
    <source>
        <strain evidence="2 3">HUAS 3</strain>
    </source>
</reference>
<proteinExistence type="predicted"/>
<keyword evidence="3" id="KW-1185">Reference proteome</keyword>
<feature type="region of interest" description="Disordered" evidence="1">
    <location>
        <begin position="1"/>
        <end position="44"/>
    </location>
</feature>
<dbReference type="Proteomes" id="UP001219605">
    <property type="component" value="Chromosome"/>
</dbReference>
<evidence type="ECO:0000313" key="3">
    <source>
        <dbReference type="Proteomes" id="UP001219605"/>
    </source>
</evidence>